<dbReference type="PROSITE" id="PS50262">
    <property type="entry name" value="G_PROTEIN_RECEP_F1_2"/>
    <property type="match status" value="1"/>
</dbReference>
<organism evidence="9 10">
    <name type="scientific">Littorina saxatilis</name>
    <dbReference type="NCBI Taxonomy" id="31220"/>
    <lineage>
        <taxon>Eukaryota</taxon>
        <taxon>Metazoa</taxon>
        <taxon>Spiralia</taxon>
        <taxon>Lophotrochozoa</taxon>
        <taxon>Mollusca</taxon>
        <taxon>Gastropoda</taxon>
        <taxon>Caenogastropoda</taxon>
        <taxon>Littorinimorpha</taxon>
        <taxon>Littorinoidea</taxon>
        <taxon>Littorinidae</taxon>
        <taxon>Littorina</taxon>
    </lineage>
</organism>
<evidence type="ECO:0000313" key="9">
    <source>
        <dbReference type="EMBL" id="KAK7112709.1"/>
    </source>
</evidence>
<feature type="transmembrane region" description="Helical" evidence="7">
    <location>
        <begin position="107"/>
        <end position="129"/>
    </location>
</feature>
<evidence type="ECO:0000256" key="5">
    <source>
        <dbReference type="ARBA" id="ARBA00023136"/>
    </source>
</evidence>
<evidence type="ECO:0000256" key="3">
    <source>
        <dbReference type="ARBA" id="ARBA00022692"/>
    </source>
</evidence>
<dbReference type="SUPFAM" id="SSF81321">
    <property type="entry name" value="Family A G protein-coupled receptor-like"/>
    <property type="match status" value="1"/>
</dbReference>
<dbReference type="PRINTS" id="PR00237">
    <property type="entry name" value="GPCRRHODOPSN"/>
</dbReference>
<evidence type="ECO:0000256" key="6">
    <source>
        <dbReference type="ARBA" id="ARBA00023170"/>
    </source>
</evidence>
<keyword evidence="2" id="KW-1003">Cell membrane</keyword>
<protein>
    <recommendedName>
        <fullName evidence="8">G-protein coupled receptors family 1 profile domain-containing protein</fullName>
    </recommendedName>
</protein>
<proteinExistence type="predicted"/>
<evidence type="ECO:0000256" key="7">
    <source>
        <dbReference type="SAM" id="Phobius"/>
    </source>
</evidence>
<reference evidence="9 10" key="1">
    <citation type="submission" date="2024-02" db="EMBL/GenBank/DDBJ databases">
        <title>Chromosome-scale genome assembly of the rough periwinkle Littorina saxatilis.</title>
        <authorList>
            <person name="De Jode A."/>
            <person name="Faria R."/>
            <person name="Formenti G."/>
            <person name="Sims Y."/>
            <person name="Smith T.P."/>
            <person name="Tracey A."/>
            <person name="Wood J.M.D."/>
            <person name="Zagrodzka Z.B."/>
            <person name="Johannesson K."/>
            <person name="Butlin R.K."/>
            <person name="Leder E.H."/>
        </authorList>
    </citation>
    <scope>NUCLEOTIDE SEQUENCE [LARGE SCALE GENOMIC DNA]</scope>
    <source>
        <strain evidence="9">Snail1</strain>
        <tissue evidence="9">Muscle</tissue>
    </source>
</reference>
<comment type="subcellular location">
    <subcellularLocation>
        <location evidence="1">Cell membrane</location>
        <topology evidence="1">Multi-pass membrane protein</topology>
    </subcellularLocation>
</comment>
<evidence type="ECO:0000256" key="4">
    <source>
        <dbReference type="ARBA" id="ARBA00022989"/>
    </source>
</evidence>
<dbReference type="Pfam" id="PF00001">
    <property type="entry name" value="7tm_1"/>
    <property type="match status" value="1"/>
</dbReference>
<feature type="domain" description="G-protein coupled receptors family 1 profile" evidence="8">
    <location>
        <begin position="1"/>
        <end position="169"/>
    </location>
</feature>
<sequence>MSRRKCKVILFFIWLTALGVMVPWLVYFRHQPYTTSRQQLYVCYDGWPSIFVQRGYYVGVMFVCCYSLPLAMIMVCYGLIGLKVWRRKGLGAHNSSTRLIQRSKVKVLKMLVVVCVLFSISWLPLYAINFWRVVQPEMPQDTQHALSEIVVPLAQWLSNSNCCMNPIIYCFFSKKFREGFRELVACCGCVKNPKALVVGSRVRFHHASTSGDAHTTIIKNGSTHYGMADMATL</sequence>
<accession>A0AAN9BWF4</accession>
<dbReference type="PANTHER" id="PTHR24241">
    <property type="entry name" value="NEUROPEPTIDE RECEPTOR-RELATED G-PROTEIN COUPLED RECEPTOR"/>
    <property type="match status" value="1"/>
</dbReference>
<keyword evidence="4 7" id="KW-1133">Transmembrane helix</keyword>
<dbReference type="InterPro" id="IPR000276">
    <property type="entry name" value="GPCR_Rhodpsn"/>
</dbReference>
<feature type="transmembrane region" description="Helical" evidence="7">
    <location>
        <begin position="7"/>
        <end position="27"/>
    </location>
</feature>
<feature type="transmembrane region" description="Helical" evidence="7">
    <location>
        <begin position="56"/>
        <end position="80"/>
    </location>
</feature>
<gene>
    <name evidence="9" type="ORF">V1264_012120</name>
</gene>
<dbReference type="PANTHER" id="PTHR24241:SF76">
    <property type="entry name" value="NEUROPEPTIDE SIFAMIDE RECEPTOR"/>
    <property type="match status" value="1"/>
</dbReference>
<dbReference type="Proteomes" id="UP001374579">
    <property type="component" value="Unassembled WGS sequence"/>
</dbReference>
<keyword evidence="3 7" id="KW-0812">Transmembrane</keyword>
<name>A0AAN9BWF4_9CAEN</name>
<comment type="caution">
    <text evidence="9">The sequence shown here is derived from an EMBL/GenBank/DDBJ whole genome shotgun (WGS) entry which is preliminary data.</text>
</comment>
<dbReference type="Gene3D" id="1.20.1070.10">
    <property type="entry name" value="Rhodopsin 7-helix transmembrane proteins"/>
    <property type="match status" value="1"/>
</dbReference>
<dbReference type="GO" id="GO:0005886">
    <property type="term" value="C:plasma membrane"/>
    <property type="evidence" value="ECO:0007669"/>
    <property type="project" value="UniProtKB-SubCell"/>
</dbReference>
<evidence type="ECO:0000256" key="1">
    <source>
        <dbReference type="ARBA" id="ARBA00004651"/>
    </source>
</evidence>
<keyword evidence="10" id="KW-1185">Reference proteome</keyword>
<dbReference type="GO" id="GO:0004930">
    <property type="term" value="F:G protein-coupled receptor activity"/>
    <property type="evidence" value="ECO:0007669"/>
    <property type="project" value="InterPro"/>
</dbReference>
<dbReference type="AlphaFoldDB" id="A0AAN9BWF4"/>
<dbReference type="EMBL" id="JBAMIC010000002">
    <property type="protein sequence ID" value="KAK7112709.1"/>
    <property type="molecule type" value="Genomic_DNA"/>
</dbReference>
<evidence type="ECO:0000259" key="8">
    <source>
        <dbReference type="PROSITE" id="PS50262"/>
    </source>
</evidence>
<dbReference type="GO" id="GO:0042277">
    <property type="term" value="F:peptide binding"/>
    <property type="evidence" value="ECO:0007669"/>
    <property type="project" value="TreeGrafter"/>
</dbReference>
<dbReference type="GO" id="GO:0032870">
    <property type="term" value="P:cellular response to hormone stimulus"/>
    <property type="evidence" value="ECO:0007669"/>
    <property type="project" value="TreeGrafter"/>
</dbReference>
<evidence type="ECO:0000313" key="10">
    <source>
        <dbReference type="Proteomes" id="UP001374579"/>
    </source>
</evidence>
<keyword evidence="6" id="KW-0675">Receptor</keyword>
<evidence type="ECO:0000256" key="2">
    <source>
        <dbReference type="ARBA" id="ARBA00022475"/>
    </source>
</evidence>
<dbReference type="InterPro" id="IPR017452">
    <property type="entry name" value="GPCR_Rhodpsn_7TM"/>
</dbReference>
<keyword evidence="5 7" id="KW-0472">Membrane</keyword>